<protein>
    <submittedName>
        <fullName evidence="1">Uncharacterized protein</fullName>
    </submittedName>
</protein>
<name>A0AAV3PRB0_LITER</name>
<dbReference type="AlphaFoldDB" id="A0AAV3PRB0"/>
<comment type="caution">
    <text evidence="1">The sequence shown here is derived from an EMBL/GenBank/DDBJ whole genome shotgun (WGS) entry which is preliminary data.</text>
</comment>
<accession>A0AAV3PRB0</accession>
<reference evidence="1 2" key="1">
    <citation type="submission" date="2024-01" db="EMBL/GenBank/DDBJ databases">
        <title>The complete chloroplast genome sequence of Lithospermum erythrorhizon: insights into the phylogenetic relationship among Boraginaceae species and the maternal lineages of purple gromwells.</title>
        <authorList>
            <person name="Okada T."/>
            <person name="Watanabe K."/>
        </authorList>
    </citation>
    <scope>NUCLEOTIDE SEQUENCE [LARGE SCALE GENOMIC DNA]</scope>
</reference>
<gene>
    <name evidence="1" type="ORF">LIER_37838</name>
</gene>
<sequence length="100" mass="11336">MNNNNTLTMQMQCLSDIISHFKWPKVTALYEQTNSFSSMDLGIITQFSDSLKDSSNSIIDHHLASLLESMEPSLIKNMQGVIGFKTQVFQENNKSHAQRV</sequence>
<dbReference type="EMBL" id="BAABME010018561">
    <property type="protein sequence ID" value="GAA0154255.1"/>
    <property type="molecule type" value="Genomic_DNA"/>
</dbReference>
<dbReference type="Gene3D" id="3.40.50.2300">
    <property type="match status" value="1"/>
</dbReference>
<proteinExistence type="predicted"/>
<evidence type="ECO:0000313" key="2">
    <source>
        <dbReference type="Proteomes" id="UP001454036"/>
    </source>
</evidence>
<evidence type="ECO:0000313" key="1">
    <source>
        <dbReference type="EMBL" id="GAA0154255.1"/>
    </source>
</evidence>
<organism evidence="1 2">
    <name type="scientific">Lithospermum erythrorhizon</name>
    <name type="common">Purple gromwell</name>
    <name type="synonym">Lithospermum officinale var. erythrorhizon</name>
    <dbReference type="NCBI Taxonomy" id="34254"/>
    <lineage>
        <taxon>Eukaryota</taxon>
        <taxon>Viridiplantae</taxon>
        <taxon>Streptophyta</taxon>
        <taxon>Embryophyta</taxon>
        <taxon>Tracheophyta</taxon>
        <taxon>Spermatophyta</taxon>
        <taxon>Magnoliopsida</taxon>
        <taxon>eudicotyledons</taxon>
        <taxon>Gunneridae</taxon>
        <taxon>Pentapetalae</taxon>
        <taxon>asterids</taxon>
        <taxon>lamiids</taxon>
        <taxon>Boraginales</taxon>
        <taxon>Boraginaceae</taxon>
        <taxon>Boraginoideae</taxon>
        <taxon>Lithospermeae</taxon>
        <taxon>Lithospermum</taxon>
    </lineage>
</organism>
<keyword evidence="2" id="KW-1185">Reference proteome</keyword>
<dbReference type="Proteomes" id="UP001454036">
    <property type="component" value="Unassembled WGS sequence"/>
</dbReference>